<sequence>MTSLMAPVQQNATVLSRKISTSDNLNESHLKCGAQSNSIPLGRARNSILKLNLCSPVNQNGSFEFDRVLKSGVVQKRTRKTKAWKSIFLVLRPNSLSIYKNQSEEKLRHKIHLSDLTAVTFLKDPKNKRHHIFGLFSPSRNYHLEAQSTVDAKEWVDLIRRESRVEEEEEELVLASPIGKQSGSLGLEKAIRRQSEQRRLHDERLGSSSPEPGDPIIRPRKNETINNMGLRRPSHTIDYSGNEVASYSDRSDGEFSRNQRKPKNGIMDDESVSVKPSSPQNISSRRNQGQLSYLHADQDSERVVWQGFLLWLRSKGGVRQWKDMWVVIRCKSITCYKDDSEYSPSLIIPLLSIISAVEIDPVSRTKKLCLQIITEEKSYRFCAHSEDALDKSLGAIKSLIAKRRDTRIA</sequence>
<dbReference type="PROSITE" id="PS50003">
    <property type="entry name" value="PH_DOMAIN"/>
    <property type="match status" value="2"/>
</dbReference>
<protein>
    <submittedName>
        <fullName evidence="3">Putative PH domain-containing protein PB16A4.02c</fullName>
    </submittedName>
</protein>
<feature type="compositionally biased region" description="Basic and acidic residues" evidence="1">
    <location>
        <begin position="193"/>
        <end position="205"/>
    </location>
</feature>
<dbReference type="CDD" id="cd13299">
    <property type="entry name" value="PH2_PH_fungal"/>
    <property type="match status" value="1"/>
</dbReference>
<dbReference type="SUPFAM" id="SSF50729">
    <property type="entry name" value="PH domain-like"/>
    <property type="match status" value="2"/>
</dbReference>
<dbReference type="EMBL" id="MCBQ01020410">
    <property type="protein sequence ID" value="RKF55153.1"/>
    <property type="molecule type" value="Genomic_DNA"/>
</dbReference>
<dbReference type="STRING" id="62708.A0A420HCQ0"/>
<dbReference type="AlphaFoldDB" id="A0A420HCQ0"/>
<gene>
    <name evidence="3" type="ORF">GcM3_204012</name>
</gene>
<evidence type="ECO:0000313" key="4">
    <source>
        <dbReference type="Proteomes" id="UP000283383"/>
    </source>
</evidence>
<feature type="domain" description="PH" evidence="2">
    <location>
        <begin position="67"/>
        <end position="164"/>
    </location>
</feature>
<dbReference type="InterPro" id="IPR051707">
    <property type="entry name" value="PI-Interact_SigTrans_Reg"/>
</dbReference>
<reference evidence="3 4" key="1">
    <citation type="journal article" date="2018" name="BMC Genomics">
        <title>Comparative genome analyses reveal sequence features reflecting distinct modes of host-adaptation between dicot and monocot powdery mildew.</title>
        <authorList>
            <person name="Wu Y."/>
            <person name="Ma X."/>
            <person name="Pan Z."/>
            <person name="Kale S.D."/>
            <person name="Song Y."/>
            <person name="King H."/>
            <person name="Zhang Q."/>
            <person name="Presley C."/>
            <person name="Deng X."/>
            <person name="Wei C.I."/>
            <person name="Xiao S."/>
        </authorList>
    </citation>
    <scope>NUCLEOTIDE SEQUENCE [LARGE SCALE GENOMIC DNA]</scope>
    <source>
        <strain evidence="3">UMSG3</strain>
    </source>
</reference>
<evidence type="ECO:0000256" key="1">
    <source>
        <dbReference type="SAM" id="MobiDB-lite"/>
    </source>
</evidence>
<evidence type="ECO:0000259" key="2">
    <source>
        <dbReference type="PROSITE" id="PS50003"/>
    </source>
</evidence>
<dbReference type="Gene3D" id="2.30.29.30">
    <property type="entry name" value="Pleckstrin-homology domain (PH domain)/Phosphotyrosine-binding domain (PTB)"/>
    <property type="match status" value="2"/>
</dbReference>
<organism evidence="3 4">
    <name type="scientific">Golovinomyces cichoracearum</name>
    <dbReference type="NCBI Taxonomy" id="62708"/>
    <lineage>
        <taxon>Eukaryota</taxon>
        <taxon>Fungi</taxon>
        <taxon>Dikarya</taxon>
        <taxon>Ascomycota</taxon>
        <taxon>Pezizomycotina</taxon>
        <taxon>Leotiomycetes</taxon>
        <taxon>Erysiphales</taxon>
        <taxon>Erysiphaceae</taxon>
        <taxon>Golovinomyces</taxon>
    </lineage>
</organism>
<name>A0A420HCQ0_9PEZI</name>
<dbReference type="SMART" id="SM00233">
    <property type="entry name" value="PH"/>
    <property type="match status" value="2"/>
</dbReference>
<dbReference type="PANTHER" id="PTHR14336">
    <property type="entry name" value="TANDEM PH DOMAIN CONTAINING PROTEIN"/>
    <property type="match status" value="1"/>
</dbReference>
<dbReference type="InterPro" id="IPR011993">
    <property type="entry name" value="PH-like_dom_sf"/>
</dbReference>
<proteinExistence type="predicted"/>
<dbReference type="Pfam" id="PF00169">
    <property type="entry name" value="PH"/>
    <property type="match status" value="2"/>
</dbReference>
<evidence type="ECO:0000313" key="3">
    <source>
        <dbReference type="EMBL" id="RKF55153.1"/>
    </source>
</evidence>
<feature type="region of interest" description="Disordered" evidence="1">
    <location>
        <begin position="193"/>
        <end position="288"/>
    </location>
</feature>
<comment type="caution">
    <text evidence="3">The sequence shown here is derived from an EMBL/GenBank/DDBJ whole genome shotgun (WGS) entry which is preliminary data.</text>
</comment>
<dbReference type="PANTHER" id="PTHR14336:SF15">
    <property type="entry name" value="DUAL ADAPTER FOR PHOSPHOTYROSINE AND 3-PHOSPHOTYROSINE AND 3-PHOSPHOINOSITIDE"/>
    <property type="match status" value="1"/>
</dbReference>
<keyword evidence="4" id="KW-1185">Reference proteome</keyword>
<dbReference type="InterPro" id="IPR001849">
    <property type="entry name" value="PH_domain"/>
</dbReference>
<feature type="compositionally biased region" description="Polar residues" evidence="1">
    <location>
        <begin position="274"/>
        <end position="288"/>
    </location>
</feature>
<accession>A0A420HCQ0</accession>
<dbReference type="Proteomes" id="UP000283383">
    <property type="component" value="Unassembled WGS sequence"/>
</dbReference>
<feature type="domain" description="PH" evidence="2">
    <location>
        <begin position="302"/>
        <end position="401"/>
    </location>
</feature>